<evidence type="ECO:0000256" key="1">
    <source>
        <dbReference type="SAM" id="Phobius"/>
    </source>
</evidence>
<accession>A0ABY8WUV0</accession>
<dbReference type="EMBL" id="CP124550">
    <property type="protein sequence ID" value="WIO45667.1"/>
    <property type="molecule type" value="Genomic_DNA"/>
</dbReference>
<feature type="transmembrane region" description="Helical" evidence="1">
    <location>
        <begin position="160"/>
        <end position="183"/>
    </location>
</feature>
<organism evidence="2 3">
    <name type="scientific">Candidatus Southlakia epibionticum</name>
    <dbReference type="NCBI Taxonomy" id="3043284"/>
    <lineage>
        <taxon>Bacteria</taxon>
        <taxon>Candidatus Saccharimonadota</taxon>
        <taxon>Candidatus Saccharimonadia</taxon>
        <taxon>Candidatus Saccharimonadales</taxon>
        <taxon>Candidatus Saccharimonadaceae</taxon>
        <taxon>Candidatus Southlakia</taxon>
    </lineage>
</organism>
<feature type="transmembrane region" description="Helical" evidence="1">
    <location>
        <begin position="265"/>
        <end position="281"/>
    </location>
</feature>
<feature type="transmembrane region" description="Helical" evidence="1">
    <location>
        <begin position="120"/>
        <end position="148"/>
    </location>
</feature>
<protein>
    <recommendedName>
        <fullName evidence="4">Glycosyltransferase RgtA/B/C/D-like domain-containing protein</fullName>
    </recommendedName>
</protein>
<sequence>MNHHKKMTKFPWWLRLYILPAWFMYGTAFALFFVCGLGIIDPDFGWHLASGRYYWAHGIPTHDIFTFSAQHFLWINHEWLSDMVLAAMYHLGGHVLVALLYAAIWTLAFWLVARRCRLSIIVLVGAIACLPFAGVRAITWTVLCAAVLYELFRASRRTHWLIPFLMLVWANLHGGFIIGLAYIAYRLIARPSWRLAVITAVSVFATTVTPYGAAIYVEIIRTLGDRSLYGRISEWQSLAFSIEVALLAAVWATCRYFYTRSVWRTAFAFPMFLIIGTVMSVRNVPILVIFAVADIAHMMVAVPLPWVRIRERLQAIRPLMIALALIVVSFGGYLLWRDFMLVRVAAESRYPREIAQSLQTGVCSHGNLYNDYNIGGYLIWRAPRQKVYIDGRMPSWQYGGVKIMDNYYRVVRDASFRQREFARFHIVCAAIPADTAFAKELRQSGWKPVIANSAEFTLLKASE</sequence>
<feature type="transmembrane region" description="Helical" evidence="1">
    <location>
        <begin position="12"/>
        <end position="40"/>
    </location>
</feature>
<keyword evidence="1" id="KW-1133">Transmembrane helix</keyword>
<keyword evidence="3" id="KW-1185">Reference proteome</keyword>
<name>A0ABY8WUV0_9BACT</name>
<evidence type="ECO:0000313" key="2">
    <source>
        <dbReference type="EMBL" id="WIO45667.1"/>
    </source>
</evidence>
<gene>
    <name evidence="2" type="ORF">SEML1_0023</name>
</gene>
<feature type="transmembrane region" description="Helical" evidence="1">
    <location>
        <begin position="319"/>
        <end position="336"/>
    </location>
</feature>
<feature type="transmembrane region" description="Helical" evidence="1">
    <location>
        <begin position="195"/>
        <end position="217"/>
    </location>
</feature>
<keyword evidence="1" id="KW-0812">Transmembrane</keyword>
<feature type="transmembrane region" description="Helical" evidence="1">
    <location>
        <begin position="237"/>
        <end position="258"/>
    </location>
</feature>
<proteinExistence type="predicted"/>
<keyword evidence="1" id="KW-0472">Membrane</keyword>
<evidence type="ECO:0008006" key="4">
    <source>
        <dbReference type="Google" id="ProtNLM"/>
    </source>
</evidence>
<dbReference type="Proteomes" id="UP001177295">
    <property type="component" value="Chromosome"/>
</dbReference>
<reference evidence="2 3" key="1">
    <citation type="journal article" date="2023" name="Cell">
        <title>Genetic manipulation of Patescibacteria provides mechanistic insights into microbial dark matter and the epibiotic lifestyle.</title>
        <authorList>
            <person name="Wang Y."/>
            <person name="Gallagher L.A."/>
            <person name="Andrade P.A."/>
            <person name="Liu A."/>
            <person name="Humphreys I.R."/>
            <person name="Turkarslan S."/>
            <person name="Cutler K.J."/>
            <person name="Arrieta-Ortiz M.L."/>
            <person name="Li Y."/>
            <person name="Radey M.C."/>
            <person name="McLean J.S."/>
            <person name="Cong Q."/>
            <person name="Baker D."/>
            <person name="Baliga N.S."/>
            <person name="Peterson S.B."/>
            <person name="Mougous J.D."/>
        </authorList>
    </citation>
    <scope>NUCLEOTIDE SEQUENCE [LARGE SCALE GENOMIC DNA]</scope>
    <source>
        <strain evidence="2 3">ML1</strain>
    </source>
</reference>
<feature type="transmembrane region" description="Helical" evidence="1">
    <location>
        <begin position="287"/>
        <end position="307"/>
    </location>
</feature>
<evidence type="ECO:0000313" key="3">
    <source>
        <dbReference type="Proteomes" id="UP001177295"/>
    </source>
</evidence>
<feature type="transmembrane region" description="Helical" evidence="1">
    <location>
        <begin position="91"/>
        <end position="113"/>
    </location>
</feature>